<evidence type="ECO:0000259" key="1">
    <source>
        <dbReference type="PROSITE" id="PS51186"/>
    </source>
</evidence>
<feature type="domain" description="N-acetyltransferase" evidence="1">
    <location>
        <begin position="4"/>
        <end position="144"/>
    </location>
</feature>
<evidence type="ECO:0000313" key="3">
    <source>
        <dbReference type="Proteomes" id="UP000216451"/>
    </source>
</evidence>
<proteinExistence type="predicted"/>
<evidence type="ECO:0000313" key="2">
    <source>
        <dbReference type="EMBL" id="OZG65127.1"/>
    </source>
</evidence>
<comment type="caution">
    <text evidence="2">The sequence shown here is derived from an EMBL/GenBank/DDBJ whole genome shotgun (WGS) entry which is preliminary data.</text>
</comment>
<dbReference type="RefSeq" id="WP_211277158.1">
    <property type="nucleotide sequence ID" value="NZ_JBDNSG010000015.1"/>
</dbReference>
<protein>
    <submittedName>
        <fullName evidence="2">Acetyltransferase (GNAT) family protein</fullName>
    </submittedName>
</protein>
<sequence length="144" mass="16675">MGNVSFHDMQGFHDPSWDQAFAILIQLRDTLTREELQTVIDEGTPQGLRFTAMFDAQTCVAIAGWRLFANTHLKRVLYVDDLCVDASRRSQHYGHLFIDELKRRAIELGAHAIDLDSGVQRFAAHRFYMDNDFHISSHHFRNEL</sequence>
<dbReference type="GO" id="GO:0016747">
    <property type="term" value="F:acyltransferase activity, transferring groups other than amino-acyl groups"/>
    <property type="evidence" value="ECO:0007669"/>
    <property type="project" value="InterPro"/>
</dbReference>
<dbReference type="SUPFAM" id="SSF55729">
    <property type="entry name" value="Acyl-CoA N-acyltransferases (Nat)"/>
    <property type="match status" value="1"/>
</dbReference>
<accession>A0A261G134</accession>
<keyword evidence="3" id="KW-1185">Reference proteome</keyword>
<dbReference type="EMBL" id="MWXA01000009">
    <property type="protein sequence ID" value="OZG65127.1"/>
    <property type="molecule type" value="Genomic_DNA"/>
</dbReference>
<organism evidence="2 3">
    <name type="scientific">Bifidobacterium aquikefiri</name>
    <dbReference type="NCBI Taxonomy" id="1653207"/>
    <lineage>
        <taxon>Bacteria</taxon>
        <taxon>Bacillati</taxon>
        <taxon>Actinomycetota</taxon>
        <taxon>Actinomycetes</taxon>
        <taxon>Bifidobacteriales</taxon>
        <taxon>Bifidobacteriaceae</taxon>
        <taxon>Bifidobacterium</taxon>
    </lineage>
</organism>
<dbReference type="AlphaFoldDB" id="A0A261G134"/>
<gene>
    <name evidence="2" type="ORF">BAQU_1867</name>
</gene>
<name>A0A261G134_9BIFI</name>
<reference evidence="2 3" key="1">
    <citation type="journal article" date="2017" name="BMC Genomics">
        <title>Comparative genomic and phylogenomic analyses of the Bifidobacteriaceae family.</title>
        <authorList>
            <person name="Lugli G.A."/>
            <person name="Milani C."/>
            <person name="Turroni F."/>
            <person name="Duranti S."/>
            <person name="Mancabelli L."/>
            <person name="Mangifesta M."/>
            <person name="Ferrario C."/>
            <person name="Modesto M."/>
            <person name="Mattarelli P."/>
            <person name="Jiri K."/>
            <person name="van Sinderen D."/>
            <person name="Ventura M."/>
        </authorList>
    </citation>
    <scope>NUCLEOTIDE SEQUENCE [LARGE SCALE GENOMIC DNA]</scope>
    <source>
        <strain evidence="2 3">LMG 28769</strain>
    </source>
</reference>
<dbReference type="Gene3D" id="3.40.630.30">
    <property type="match status" value="1"/>
</dbReference>
<dbReference type="Proteomes" id="UP000216451">
    <property type="component" value="Unassembled WGS sequence"/>
</dbReference>
<dbReference type="GeneID" id="98296512"/>
<dbReference type="PROSITE" id="PS51186">
    <property type="entry name" value="GNAT"/>
    <property type="match status" value="1"/>
</dbReference>
<keyword evidence="2" id="KW-0808">Transferase</keyword>
<dbReference type="InterPro" id="IPR016181">
    <property type="entry name" value="Acyl_CoA_acyltransferase"/>
</dbReference>
<dbReference type="InterPro" id="IPR000182">
    <property type="entry name" value="GNAT_dom"/>
</dbReference>
<dbReference type="Pfam" id="PF00583">
    <property type="entry name" value="Acetyltransf_1"/>
    <property type="match status" value="1"/>
</dbReference>